<dbReference type="GO" id="GO:0042802">
    <property type="term" value="F:identical protein binding"/>
    <property type="evidence" value="ECO:0007669"/>
    <property type="project" value="UniProtKB-ARBA"/>
</dbReference>
<dbReference type="NCBIfam" id="TIGR02191">
    <property type="entry name" value="RNaseIII"/>
    <property type="match status" value="1"/>
</dbReference>
<dbReference type="HAMAP" id="MF_00104">
    <property type="entry name" value="RNase_III"/>
    <property type="match status" value="1"/>
</dbReference>
<dbReference type="EMBL" id="LO017727">
    <property type="protein sequence ID" value="CRH04550.1"/>
    <property type="molecule type" value="Genomic_DNA"/>
</dbReference>
<dbReference type="GO" id="GO:0003725">
    <property type="term" value="F:double-stranded RNA binding"/>
    <property type="evidence" value="ECO:0007669"/>
    <property type="project" value="TreeGrafter"/>
</dbReference>
<comment type="similarity">
    <text evidence="3">Belongs to the ribonuclease III family.</text>
</comment>
<reference evidence="18" key="1">
    <citation type="submission" date="2015-04" db="EMBL/GenBank/DDBJ databases">
        <authorList>
            <person name="Syromyatnikov M.Y."/>
            <person name="Popov V.N."/>
        </authorList>
    </citation>
    <scope>NUCLEOTIDE SEQUENCE</scope>
    <source>
        <strain evidence="18">MO-1</strain>
    </source>
</reference>
<evidence type="ECO:0000256" key="6">
    <source>
        <dbReference type="ARBA" id="ARBA00022552"/>
    </source>
</evidence>
<dbReference type="PROSITE" id="PS50142">
    <property type="entry name" value="RNASE_3_2"/>
    <property type="match status" value="1"/>
</dbReference>
<organism evidence="18">
    <name type="scientific">Magnetococcus massalia (strain MO-1)</name>
    <dbReference type="NCBI Taxonomy" id="451514"/>
    <lineage>
        <taxon>Bacteria</taxon>
        <taxon>Pseudomonadati</taxon>
        <taxon>Pseudomonadota</taxon>
        <taxon>Magnetococcia</taxon>
        <taxon>Magnetococcales</taxon>
        <taxon>Magnetococcaceae</taxon>
        <taxon>Magnetococcus</taxon>
    </lineage>
</organism>
<dbReference type="InterPro" id="IPR011907">
    <property type="entry name" value="RNase_III"/>
</dbReference>
<dbReference type="Gene3D" id="1.10.1520.10">
    <property type="entry name" value="Ribonuclease III domain"/>
    <property type="match status" value="1"/>
</dbReference>
<dbReference type="PANTHER" id="PTHR11207">
    <property type="entry name" value="RIBONUCLEASE III"/>
    <property type="match status" value="1"/>
</dbReference>
<evidence type="ECO:0000256" key="5">
    <source>
        <dbReference type="ARBA" id="ARBA00022490"/>
    </source>
</evidence>
<dbReference type="CDD" id="cd00593">
    <property type="entry name" value="RIBOc"/>
    <property type="match status" value="1"/>
</dbReference>
<feature type="binding site" evidence="15">
    <location>
        <position position="135"/>
    </location>
    <ligand>
        <name>Mg(2+)</name>
        <dbReference type="ChEBI" id="CHEBI:18420"/>
    </ligand>
</feature>
<dbReference type="PROSITE" id="PS00517">
    <property type="entry name" value="RNASE_3_1"/>
    <property type="match status" value="1"/>
</dbReference>
<evidence type="ECO:0000313" key="18">
    <source>
        <dbReference type="EMBL" id="CRH04550.1"/>
    </source>
</evidence>
<dbReference type="GO" id="GO:0006364">
    <property type="term" value="P:rRNA processing"/>
    <property type="evidence" value="ECO:0007669"/>
    <property type="project" value="UniProtKB-UniRule"/>
</dbReference>
<sequence length="258" mass="28332">MTSRESYSEETYLPSLESLEERLNYGFSNPALLQLALTHRSSPLENLVDDGSASLAHNERLEFLGDAVLSLIISRLLYNRFKEAPEGLLSQWRAMLVNTRSLSEVGRELELGSHLRMGRGEAKSGGRNKHSILGNGLEAILGAIYLDGGYEPVNQVVEQLFASRIAAIEPKQQGKDYKTMLQEYLQADSEPLPVYEVRSEEGPPHNRLFSVVCMVKGSPAGDGQGRSKRAAEQVAAQQALKTLGAMDPGLDEDMVDGQ</sequence>
<feature type="active site" evidence="15">
    <location>
        <position position="66"/>
    </location>
</feature>
<dbReference type="CDD" id="cd10845">
    <property type="entry name" value="DSRM_RNAse_III_family"/>
    <property type="match status" value="1"/>
</dbReference>
<feature type="domain" description="RNase III" evidence="17">
    <location>
        <begin position="16"/>
        <end position="149"/>
    </location>
</feature>
<dbReference type="InterPro" id="IPR014720">
    <property type="entry name" value="dsRBD_dom"/>
</dbReference>
<evidence type="ECO:0000256" key="15">
    <source>
        <dbReference type="HAMAP-Rule" id="MF_00104"/>
    </source>
</evidence>
<dbReference type="SUPFAM" id="SSF54768">
    <property type="entry name" value="dsRNA-binding domain-like"/>
    <property type="match status" value="1"/>
</dbReference>
<accession>A0A1S7LCF3</accession>
<dbReference type="GO" id="GO:0006397">
    <property type="term" value="P:mRNA processing"/>
    <property type="evidence" value="ECO:0007669"/>
    <property type="project" value="UniProtKB-UniRule"/>
</dbReference>
<dbReference type="FunFam" id="1.10.1520.10:FF:000001">
    <property type="entry name" value="Ribonuclease 3"/>
    <property type="match status" value="1"/>
</dbReference>
<dbReference type="GO" id="GO:0046872">
    <property type="term" value="F:metal ion binding"/>
    <property type="evidence" value="ECO:0007669"/>
    <property type="project" value="UniProtKB-KW"/>
</dbReference>
<keyword evidence="6 15" id="KW-0698">rRNA processing</keyword>
<dbReference type="GO" id="GO:0004525">
    <property type="term" value="F:ribonuclease III activity"/>
    <property type="evidence" value="ECO:0007669"/>
    <property type="project" value="UniProtKB-UniRule"/>
</dbReference>
<evidence type="ECO:0000256" key="3">
    <source>
        <dbReference type="ARBA" id="ARBA00010183"/>
    </source>
</evidence>
<dbReference type="PANTHER" id="PTHR11207:SF0">
    <property type="entry name" value="RIBONUCLEASE 3"/>
    <property type="match status" value="1"/>
</dbReference>
<dbReference type="SMART" id="SM00535">
    <property type="entry name" value="RIBOc"/>
    <property type="match status" value="1"/>
</dbReference>
<dbReference type="SMART" id="SM00358">
    <property type="entry name" value="DSRM"/>
    <property type="match status" value="1"/>
</dbReference>
<evidence type="ECO:0000256" key="14">
    <source>
        <dbReference type="ARBA" id="ARBA00022884"/>
    </source>
</evidence>
<dbReference type="FunFam" id="3.30.160.20:FF:000003">
    <property type="entry name" value="Ribonuclease 3"/>
    <property type="match status" value="1"/>
</dbReference>
<keyword evidence="8 15" id="KW-0819">tRNA processing</keyword>
<dbReference type="GO" id="GO:0005737">
    <property type="term" value="C:cytoplasm"/>
    <property type="evidence" value="ECO:0007669"/>
    <property type="project" value="UniProtKB-SubCell"/>
</dbReference>
<protein>
    <recommendedName>
        <fullName evidence="15">Ribonuclease 3</fullName>
        <ecNumber evidence="15">3.1.26.3</ecNumber>
    </recommendedName>
    <alternativeName>
        <fullName evidence="15">Ribonuclease III</fullName>
        <shortName evidence="15">RNase III</shortName>
    </alternativeName>
</protein>
<evidence type="ECO:0000259" key="17">
    <source>
        <dbReference type="PROSITE" id="PS50142"/>
    </source>
</evidence>
<dbReference type="AlphaFoldDB" id="A0A1S7LCF3"/>
<feature type="binding site" evidence="15">
    <location>
        <position position="62"/>
    </location>
    <ligand>
        <name>Mg(2+)</name>
        <dbReference type="ChEBI" id="CHEBI:18420"/>
    </ligand>
</feature>
<keyword evidence="10 15" id="KW-0479">Metal-binding</keyword>
<comment type="subunit">
    <text evidence="4 15">Homodimer.</text>
</comment>
<comment type="subcellular location">
    <subcellularLocation>
        <location evidence="2 15">Cytoplasm</location>
    </subcellularLocation>
</comment>
<dbReference type="PROSITE" id="PS50137">
    <property type="entry name" value="DS_RBD"/>
    <property type="match status" value="1"/>
</dbReference>
<dbReference type="SUPFAM" id="SSF69065">
    <property type="entry name" value="RNase III domain-like"/>
    <property type="match status" value="1"/>
</dbReference>
<keyword evidence="11 15" id="KW-0255">Endonuclease</keyword>
<keyword evidence="14 15" id="KW-0694">RNA-binding</keyword>
<feature type="active site" evidence="15">
    <location>
        <position position="138"/>
    </location>
</feature>
<dbReference type="Gene3D" id="3.30.160.20">
    <property type="match status" value="1"/>
</dbReference>
<dbReference type="InterPro" id="IPR036389">
    <property type="entry name" value="RNase_III_sf"/>
</dbReference>
<dbReference type="Pfam" id="PF14622">
    <property type="entry name" value="Ribonucleas_3_3"/>
    <property type="match status" value="1"/>
</dbReference>
<evidence type="ECO:0000256" key="4">
    <source>
        <dbReference type="ARBA" id="ARBA00011738"/>
    </source>
</evidence>
<name>A0A1S7LCF3_MAGMO</name>
<evidence type="ECO:0000256" key="8">
    <source>
        <dbReference type="ARBA" id="ARBA00022694"/>
    </source>
</evidence>
<gene>
    <name evidence="15 18" type="primary">rnc</name>
    <name evidence="18" type="ORF">MAGMO_0337</name>
</gene>
<keyword evidence="13 15" id="KW-0460">Magnesium</keyword>
<comment type="function">
    <text evidence="15">Digests double-stranded RNA. Involved in the processing of primary rRNA transcript to yield the immediate precursors to the large and small rRNAs (23S and 16S). Processes some mRNAs, and tRNAs when they are encoded in the rRNA operon. Processes pre-crRNA and tracrRNA of type II CRISPR loci if present in the organism.</text>
</comment>
<comment type="cofactor">
    <cofactor evidence="15">
        <name>Mg(2+)</name>
        <dbReference type="ChEBI" id="CHEBI:18420"/>
    </cofactor>
</comment>
<dbReference type="InterPro" id="IPR000999">
    <property type="entry name" value="RNase_III_dom"/>
</dbReference>
<dbReference type="Pfam" id="PF00035">
    <property type="entry name" value="dsrm"/>
    <property type="match status" value="1"/>
</dbReference>
<dbReference type="EC" id="3.1.26.3" evidence="15"/>
<evidence type="ECO:0000256" key="7">
    <source>
        <dbReference type="ARBA" id="ARBA00022664"/>
    </source>
</evidence>
<feature type="binding site" evidence="15">
    <location>
        <position position="138"/>
    </location>
    <ligand>
        <name>Mg(2+)</name>
        <dbReference type="ChEBI" id="CHEBI:18420"/>
    </ligand>
</feature>
<dbReference type="GO" id="GO:0010468">
    <property type="term" value="P:regulation of gene expression"/>
    <property type="evidence" value="ECO:0007669"/>
    <property type="project" value="TreeGrafter"/>
</dbReference>
<feature type="domain" description="DRBM" evidence="16">
    <location>
        <begin position="176"/>
        <end position="245"/>
    </location>
</feature>
<keyword evidence="7 15" id="KW-0507">mRNA processing</keyword>
<comment type="catalytic activity">
    <reaction evidence="1 15">
        <text>Endonucleolytic cleavage to 5'-phosphomonoester.</text>
        <dbReference type="EC" id="3.1.26.3"/>
    </reaction>
</comment>
<dbReference type="GO" id="GO:0019843">
    <property type="term" value="F:rRNA binding"/>
    <property type="evidence" value="ECO:0007669"/>
    <property type="project" value="UniProtKB-KW"/>
</dbReference>
<evidence type="ECO:0000256" key="11">
    <source>
        <dbReference type="ARBA" id="ARBA00022759"/>
    </source>
</evidence>
<dbReference type="GO" id="GO:0008033">
    <property type="term" value="P:tRNA processing"/>
    <property type="evidence" value="ECO:0007669"/>
    <property type="project" value="UniProtKB-KW"/>
</dbReference>
<evidence type="ECO:0000256" key="12">
    <source>
        <dbReference type="ARBA" id="ARBA00022801"/>
    </source>
</evidence>
<keyword evidence="15" id="KW-0699">rRNA-binding</keyword>
<evidence type="ECO:0000259" key="16">
    <source>
        <dbReference type="PROSITE" id="PS50137"/>
    </source>
</evidence>
<proteinExistence type="inferred from homology"/>
<keyword evidence="5 15" id="KW-0963">Cytoplasm</keyword>
<keyword evidence="9 15" id="KW-0540">Nuclease</keyword>
<keyword evidence="12 15" id="KW-0378">Hydrolase</keyword>
<evidence type="ECO:0000256" key="13">
    <source>
        <dbReference type="ARBA" id="ARBA00022842"/>
    </source>
</evidence>
<evidence type="ECO:0000256" key="2">
    <source>
        <dbReference type="ARBA" id="ARBA00004496"/>
    </source>
</evidence>
<evidence type="ECO:0000256" key="1">
    <source>
        <dbReference type="ARBA" id="ARBA00000109"/>
    </source>
</evidence>
<evidence type="ECO:0000256" key="10">
    <source>
        <dbReference type="ARBA" id="ARBA00022723"/>
    </source>
</evidence>
<evidence type="ECO:0000256" key="9">
    <source>
        <dbReference type="ARBA" id="ARBA00022722"/>
    </source>
</evidence>